<dbReference type="GO" id="GO:0061459">
    <property type="term" value="F:L-arginine transmembrane transporter activity"/>
    <property type="evidence" value="ECO:0007669"/>
    <property type="project" value="TreeGrafter"/>
</dbReference>
<evidence type="ECO:0000256" key="12">
    <source>
        <dbReference type="ARBA" id="ARBA00034450"/>
    </source>
</evidence>
<feature type="transmembrane region" description="Helical" evidence="17">
    <location>
        <begin position="557"/>
        <end position="575"/>
    </location>
</feature>
<keyword evidence="8 17" id="KW-0472">Membrane</keyword>
<feature type="transmembrane region" description="Helical" evidence="17">
    <location>
        <begin position="65"/>
        <end position="85"/>
    </location>
</feature>
<evidence type="ECO:0000256" key="16">
    <source>
        <dbReference type="ARBA" id="ARBA00083295"/>
    </source>
</evidence>
<feature type="transmembrane region" description="Helical" evidence="17">
    <location>
        <begin position="287"/>
        <end position="316"/>
    </location>
</feature>
<dbReference type="Pfam" id="PF13906">
    <property type="entry name" value="AA_permease_C"/>
    <property type="match status" value="1"/>
</dbReference>
<dbReference type="PIRSF" id="PIRSF006060">
    <property type="entry name" value="AA_transporter"/>
    <property type="match status" value="1"/>
</dbReference>
<feature type="transmembrane region" description="Helical" evidence="17">
    <location>
        <begin position="97"/>
        <end position="123"/>
    </location>
</feature>
<evidence type="ECO:0000256" key="10">
    <source>
        <dbReference type="ARBA" id="ARBA00034422"/>
    </source>
</evidence>
<comment type="subcellular location">
    <subcellularLocation>
        <location evidence="1">Cell membrane</location>
        <topology evidence="1">Multi-pass membrane protein</topology>
    </subcellularLocation>
</comment>
<dbReference type="InterPro" id="IPR029485">
    <property type="entry name" value="CAT_C"/>
</dbReference>
<comment type="catalytic activity">
    <reaction evidence="11">
        <text>L-arginine(in) = L-arginine(out)</text>
        <dbReference type="Rhea" id="RHEA:32143"/>
        <dbReference type="ChEBI" id="CHEBI:32682"/>
    </reaction>
</comment>
<organism evidence="19 20">
    <name type="scientific">Acipenser oxyrinchus oxyrinchus</name>
    <dbReference type="NCBI Taxonomy" id="40147"/>
    <lineage>
        <taxon>Eukaryota</taxon>
        <taxon>Metazoa</taxon>
        <taxon>Chordata</taxon>
        <taxon>Craniata</taxon>
        <taxon>Vertebrata</taxon>
        <taxon>Euteleostomi</taxon>
        <taxon>Actinopterygii</taxon>
        <taxon>Chondrostei</taxon>
        <taxon>Acipenseriformes</taxon>
        <taxon>Acipenseridae</taxon>
        <taxon>Acipenser</taxon>
    </lineage>
</organism>
<evidence type="ECO:0000256" key="13">
    <source>
        <dbReference type="ARBA" id="ARBA00050846"/>
    </source>
</evidence>
<keyword evidence="20" id="KW-1185">Reference proteome</keyword>
<evidence type="ECO:0000256" key="14">
    <source>
        <dbReference type="ARBA" id="ARBA00069817"/>
    </source>
</evidence>
<dbReference type="GO" id="GO:0000064">
    <property type="term" value="F:L-ornithine transmembrane transporter activity"/>
    <property type="evidence" value="ECO:0007669"/>
    <property type="project" value="TreeGrafter"/>
</dbReference>
<feature type="transmembrane region" description="Helical" evidence="17">
    <location>
        <begin position="336"/>
        <end position="362"/>
    </location>
</feature>
<feature type="transmembrane region" description="Helical" evidence="17">
    <location>
        <begin position="255"/>
        <end position="275"/>
    </location>
</feature>
<evidence type="ECO:0000256" key="9">
    <source>
        <dbReference type="ARBA" id="ARBA00023180"/>
    </source>
</evidence>
<evidence type="ECO:0000256" key="6">
    <source>
        <dbReference type="ARBA" id="ARBA00022970"/>
    </source>
</evidence>
<proteinExistence type="inferred from homology"/>
<keyword evidence="6" id="KW-0029">Amino-acid transport</keyword>
<feature type="domain" description="Cationic amino acid transporter C-terminal" evidence="18">
    <location>
        <begin position="530"/>
        <end position="580"/>
    </location>
</feature>
<evidence type="ECO:0000256" key="4">
    <source>
        <dbReference type="ARBA" id="ARBA00022475"/>
    </source>
</evidence>
<sequence>MKPCKKVQSFVRSLSRRKPLTADGETNLCRCLTTIDLVALGVGSTLGAGVYVLSGEVARTTAGPSIIICFLIAAIASIFAGLCYAEFGSRVPKTGSAYLYSYVTVGELWAFITGWNLILSYVIGNVARAWSGTFDDLLGNQMARFLVEHTGMGLPGLAPYPDFFAAGLIMLLAGLLAFGVKESAIVNKVFTVINILVLVFVIISGFIKGDLKNWEIGEDSLLNATIEARNLSSTVNVTSAFGVGGFFPYGFEGTLAGAATCFYAFVGFDCIATTGEEVINPQKSIPIGIVASLVICFLAYFGVSASLTLMQPYYLLSTNSPLPVAFDYIGWGPAKYVVAVGSLCALSTSLLGSMFPMPRVLFAMARDGLLFKALARVSSRQSPVIATLSSGTVAAIMALVFDLKALVDIMSIGTLFAYTLVAICVLILRYQPDFSKDDPDDLKKEGGGSKLWFLNPPPYPTHKTSTLVSYLTVLIAVLITGLSVVLTKALKSLLDKEVWSIIFVTVVLLLLVLCVIIIWRQPQSPVKASFMVPFLPLLPVVSVFVNVYLMVQLGGDTWIRYAIWMAIGFLIYFGYGIRHSEYRTKLPPIQDRVKIDTIALDGDVIKQHRFRTGEILNELNQTRCNQTASLPNRRDPERIESDEM</sequence>
<feature type="transmembrane region" description="Helical" evidence="17">
    <location>
        <begin position="35"/>
        <end position="53"/>
    </location>
</feature>
<dbReference type="Proteomes" id="UP001230051">
    <property type="component" value="Unassembled WGS sequence"/>
</dbReference>
<feature type="transmembrane region" description="Helical" evidence="17">
    <location>
        <begin position="383"/>
        <end position="403"/>
    </location>
</feature>
<comment type="similarity">
    <text evidence="2">Belongs to the amino acid-polyamine-organocation (APC) superfamily. Cationic amino acid transporter (CAT) (TC 2.A.3.3) family.</text>
</comment>
<dbReference type="GO" id="GO:0005886">
    <property type="term" value="C:plasma membrane"/>
    <property type="evidence" value="ECO:0007669"/>
    <property type="project" value="UniProtKB-SubCell"/>
</dbReference>
<evidence type="ECO:0000256" key="3">
    <source>
        <dbReference type="ARBA" id="ARBA00022448"/>
    </source>
</evidence>
<comment type="catalytic activity">
    <reaction evidence="13">
        <text>L-homoarginine(in) = L-homoarginine(out)</text>
        <dbReference type="Rhea" id="RHEA:71203"/>
        <dbReference type="ChEBI" id="CHEBI:143006"/>
    </reaction>
</comment>
<comment type="catalytic activity">
    <reaction evidence="10">
        <text>L-lysine(in) = L-lysine(out)</text>
        <dbReference type="Rhea" id="RHEA:70935"/>
        <dbReference type="ChEBI" id="CHEBI:32551"/>
    </reaction>
</comment>
<feature type="transmembrane region" description="Helical" evidence="17">
    <location>
        <begin position="409"/>
        <end position="428"/>
    </location>
</feature>
<dbReference type="AlphaFoldDB" id="A0AAD8G152"/>
<protein>
    <recommendedName>
        <fullName evidence="14">Cationic amino acid transporter 2</fullName>
    </recommendedName>
    <alternativeName>
        <fullName evidence="15">Low affinity cationic amino acid transporter 2</fullName>
    </alternativeName>
    <alternativeName>
        <fullName evidence="16">Solute carrier family 7 member 2</fullName>
    </alternativeName>
</protein>
<dbReference type="InterPro" id="IPR004755">
    <property type="entry name" value="Cat_AA_permease"/>
</dbReference>
<keyword evidence="3" id="KW-0813">Transport</keyword>
<feature type="transmembrane region" description="Helical" evidence="17">
    <location>
        <begin position="189"/>
        <end position="207"/>
    </location>
</feature>
<keyword evidence="9" id="KW-0325">Glycoprotein</keyword>
<dbReference type="Gene3D" id="1.20.1740.10">
    <property type="entry name" value="Amino acid/polyamine transporter I"/>
    <property type="match status" value="2"/>
</dbReference>
<dbReference type="EMBL" id="JAGXEW010000019">
    <property type="protein sequence ID" value="KAK1161251.1"/>
    <property type="molecule type" value="Genomic_DNA"/>
</dbReference>
<evidence type="ECO:0000256" key="7">
    <source>
        <dbReference type="ARBA" id="ARBA00022989"/>
    </source>
</evidence>
<evidence type="ECO:0000313" key="20">
    <source>
        <dbReference type="Proteomes" id="UP001230051"/>
    </source>
</evidence>
<comment type="catalytic activity">
    <reaction evidence="12">
        <text>L-ornithine(in) = L-ornithine(out)</text>
        <dbReference type="Rhea" id="RHEA:71199"/>
        <dbReference type="ChEBI" id="CHEBI:46911"/>
    </reaction>
</comment>
<feature type="transmembrane region" description="Helical" evidence="17">
    <location>
        <begin position="498"/>
        <end position="519"/>
    </location>
</feature>
<gene>
    <name evidence="19" type="primary">slc7a2</name>
    <name evidence="19" type="ORF">AOXY_G20194</name>
</gene>
<name>A0AAD8G152_ACIOX</name>
<feature type="transmembrane region" description="Helical" evidence="17">
    <location>
        <begin position="467"/>
        <end position="486"/>
    </location>
</feature>
<comment type="caution">
    <text evidence="19">The sequence shown here is derived from an EMBL/GenBank/DDBJ whole genome shotgun (WGS) entry which is preliminary data.</text>
</comment>
<dbReference type="InterPro" id="IPR002293">
    <property type="entry name" value="AA/rel_permease1"/>
</dbReference>
<feature type="transmembrane region" description="Helical" evidence="17">
    <location>
        <begin position="163"/>
        <end position="180"/>
    </location>
</feature>
<reference evidence="19" key="1">
    <citation type="submission" date="2022-02" db="EMBL/GenBank/DDBJ databases">
        <title>Atlantic sturgeon de novo genome assembly.</title>
        <authorList>
            <person name="Stock M."/>
            <person name="Klopp C."/>
            <person name="Guiguen Y."/>
            <person name="Cabau C."/>
            <person name="Parinello H."/>
            <person name="Santidrian Yebra-Pimentel E."/>
            <person name="Kuhl H."/>
            <person name="Dirks R.P."/>
            <person name="Guessner J."/>
            <person name="Wuertz S."/>
            <person name="Du K."/>
            <person name="Schartl M."/>
        </authorList>
    </citation>
    <scope>NUCLEOTIDE SEQUENCE</scope>
    <source>
        <strain evidence="19">STURGEONOMICS-FGT-2020</strain>
        <tissue evidence="19">Whole blood</tissue>
    </source>
</reference>
<dbReference type="GO" id="GO:0097638">
    <property type="term" value="P:L-arginine import across plasma membrane"/>
    <property type="evidence" value="ECO:0007669"/>
    <property type="project" value="TreeGrafter"/>
</dbReference>
<evidence type="ECO:0000256" key="5">
    <source>
        <dbReference type="ARBA" id="ARBA00022692"/>
    </source>
</evidence>
<dbReference type="GO" id="GO:0015189">
    <property type="term" value="F:L-lysine transmembrane transporter activity"/>
    <property type="evidence" value="ECO:0007669"/>
    <property type="project" value="TreeGrafter"/>
</dbReference>
<evidence type="ECO:0000259" key="18">
    <source>
        <dbReference type="Pfam" id="PF13906"/>
    </source>
</evidence>
<dbReference type="PANTHER" id="PTHR43243">
    <property type="entry name" value="INNER MEMBRANE TRANSPORTER YGJI-RELATED"/>
    <property type="match status" value="1"/>
</dbReference>
<dbReference type="PANTHER" id="PTHR43243:SF19">
    <property type="entry name" value="CATIONIC AMINO ACID TRANSPORTER C-TERMINAL DOMAIN-CONTAINING PROTEIN"/>
    <property type="match status" value="1"/>
</dbReference>
<keyword evidence="7 17" id="KW-1133">Transmembrane helix</keyword>
<keyword evidence="4" id="KW-1003">Cell membrane</keyword>
<dbReference type="NCBIfam" id="TIGR00906">
    <property type="entry name" value="2A0303"/>
    <property type="match status" value="1"/>
</dbReference>
<feature type="transmembrane region" description="Helical" evidence="17">
    <location>
        <begin position="531"/>
        <end position="551"/>
    </location>
</feature>
<evidence type="ECO:0000256" key="17">
    <source>
        <dbReference type="SAM" id="Phobius"/>
    </source>
</evidence>
<evidence type="ECO:0000256" key="2">
    <source>
        <dbReference type="ARBA" id="ARBA00008572"/>
    </source>
</evidence>
<dbReference type="Pfam" id="PF13520">
    <property type="entry name" value="AA_permease_2"/>
    <property type="match status" value="1"/>
</dbReference>
<evidence type="ECO:0000256" key="1">
    <source>
        <dbReference type="ARBA" id="ARBA00004651"/>
    </source>
</evidence>
<evidence type="ECO:0000256" key="8">
    <source>
        <dbReference type="ARBA" id="ARBA00023136"/>
    </source>
</evidence>
<evidence type="ECO:0000313" key="19">
    <source>
        <dbReference type="EMBL" id="KAK1161251.1"/>
    </source>
</evidence>
<evidence type="ECO:0000256" key="11">
    <source>
        <dbReference type="ARBA" id="ARBA00034423"/>
    </source>
</evidence>
<dbReference type="FunFam" id="1.20.1740.10:FF:000034">
    <property type="entry name" value="cationic amino acid transporter 2 isoform X2"/>
    <property type="match status" value="1"/>
</dbReference>
<dbReference type="FunFam" id="1.20.1740.10:FF:000009">
    <property type="entry name" value="Low affinity cationic amino acid transporter 2"/>
    <property type="match status" value="1"/>
</dbReference>
<keyword evidence="5 17" id="KW-0812">Transmembrane</keyword>
<accession>A0AAD8G152</accession>
<evidence type="ECO:0000256" key="15">
    <source>
        <dbReference type="ARBA" id="ARBA00081006"/>
    </source>
</evidence>